<evidence type="ECO:0000256" key="1">
    <source>
        <dbReference type="ARBA" id="ARBA00004167"/>
    </source>
</evidence>
<dbReference type="SUPFAM" id="SSF54427">
    <property type="entry name" value="NTF2-like"/>
    <property type="match status" value="1"/>
</dbReference>
<dbReference type="AlphaFoldDB" id="A0A518XJV5"/>
<dbReference type="Gene3D" id="3.10.450.230">
    <property type="entry name" value="VirB8 protein"/>
    <property type="match status" value="1"/>
</dbReference>
<keyword evidence="9" id="KW-1185">Reference proteome</keyword>
<evidence type="ECO:0000256" key="4">
    <source>
        <dbReference type="ARBA" id="ARBA00023136"/>
    </source>
</evidence>
<dbReference type="RefSeq" id="WP_145892085.1">
    <property type="nucleotide sequence ID" value="NZ_CP032705.1"/>
</dbReference>
<feature type="region of interest" description="Disordered" evidence="5">
    <location>
        <begin position="199"/>
        <end position="227"/>
    </location>
</feature>
<gene>
    <name evidence="8" type="ORF">D8B20_21330</name>
</gene>
<dbReference type="EMBL" id="CP032705">
    <property type="protein sequence ID" value="QDY44474.1"/>
    <property type="molecule type" value="Genomic_DNA"/>
</dbReference>
<evidence type="ECO:0000256" key="3">
    <source>
        <dbReference type="ARBA" id="ARBA00022989"/>
    </source>
</evidence>
<feature type="compositionally biased region" description="Basic and acidic residues" evidence="5">
    <location>
        <begin position="218"/>
        <end position="227"/>
    </location>
</feature>
<geneLocation type="plasmid" evidence="8 9">
    <name>unnamed3</name>
</geneLocation>
<proteinExistence type="predicted"/>
<dbReference type="OrthoDB" id="7366154at2"/>
<reference evidence="8 9" key="1">
    <citation type="submission" date="2018-10" db="EMBL/GenBank/DDBJ databases">
        <title>Genome Sequencing of Pantoea dispersa DSM 32899.</title>
        <authorList>
            <person name="Nawrath M."/>
            <person name="Ottenheim C."/>
            <person name="Wilm A."/>
            <person name="Zimmermann W."/>
            <person name="Wu J.C."/>
        </authorList>
    </citation>
    <scope>NUCLEOTIDE SEQUENCE [LARGE SCALE GENOMIC DNA]</scope>
    <source>
        <strain evidence="8 9">DSM 32899</strain>
        <plasmid evidence="8 9">unnamed3</plasmid>
    </source>
</reference>
<feature type="transmembrane region" description="Helical" evidence="6">
    <location>
        <begin position="29"/>
        <end position="52"/>
    </location>
</feature>
<accession>A0A518XJV5</accession>
<evidence type="ECO:0000313" key="8">
    <source>
        <dbReference type="EMBL" id="QDY44474.1"/>
    </source>
</evidence>
<dbReference type="InterPro" id="IPR032710">
    <property type="entry name" value="NTF2-like_dom_sf"/>
</dbReference>
<dbReference type="KEGG" id="pdis:D8B20_21330"/>
<name>A0A518XJV5_9GAMM</name>
<organism evidence="8 9">
    <name type="scientific">Candidatus Pantoea soli</name>
    <dbReference type="NCBI Taxonomy" id="3098669"/>
    <lineage>
        <taxon>Bacteria</taxon>
        <taxon>Pseudomonadati</taxon>
        <taxon>Pseudomonadota</taxon>
        <taxon>Gammaproteobacteria</taxon>
        <taxon>Enterobacterales</taxon>
        <taxon>Erwiniaceae</taxon>
        <taxon>Pantoea</taxon>
    </lineage>
</organism>
<evidence type="ECO:0000256" key="5">
    <source>
        <dbReference type="SAM" id="MobiDB-lite"/>
    </source>
</evidence>
<feature type="domain" description="Bacterial virulence protein VirB8" evidence="7">
    <location>
        <begin position="10"/>
        <end position="222"/>
    </location>
</feature>
<dbReference type="GO" id="GO:0016020">
    <property type="term" value="C:membrane"/>
    <property type="evidence" value="ECO:0007669"/>
    <property type="project" value="UniProtKB-SubCell"/>
</dbReference>
<feature type="compositionally biased region" description="Basic and acidic residues" evidence="5">
    <location>
        <begin position="199"/>
        <end position="208"/>
    </location>
</feature>
<keyword evidence="8" id="KW-0614">Plasmid</keyword>
<keyword evidence="4 6" id="KW-0472">Membrane</keyword>
<evidence type="ECO:0000256" key="2">
    <source>
        <dbReference type="ARBA" id="ARBA00022692"/>
    </source>
</evidence>
<dbReference type="InterPro" id="IPR007430">
    <property type="entry name" value="VirB8"/>
</dbReference>
<evidence type="ECO:0000313" key="9">
    <source>
        <dbReference type="Proteomes" id="UP000319411"/>
    </source>
</evidence>
<sequence>MSEQRLIAEAKDFEQTGIEREKRIKKASFTVGVLGLLIGLLGVVAVIVMLPLKRTEVELYTVDNNTGRVEHITRTSKSSITALEAVARASVARYIKMREGYNYFQLQSDYDQVQRLGTPDVNNAYLAWYAGNDAPDTVYQKAAHVATVEIISNVISGATDPDRLATVRFKKTIRKIADNSVRTEYWDVRMTFHFEPDREMKDSERETNELGFTVTSYQRDKEIRGGQ</sequence>
<evidence type="ECO:0000259" key="7">
    <source>
        <dbReference type="Pfam" id="PF04335"/>
    </source>
</evidence>
<dbReference type="Proteomes" id="UP000319411">
    <property type="component" value="Plasmid unnamed3"/>
</dbReference>
<comment type="subcellular location">
    <subcellularLocation>
        <location evidence="1">Membrane</location>
        <topology evidence="1">Single-pass membrane protein</topology>
    </subcellularLocation>
</comment>
<dbReference type="CDD" id="cd16424">
    <property type="entry name" value="VirB8"/>
    <property type="match status" value="1"/>
</dbReference>
<evidence type="ECO:0000256" key="6">
    <source>
        <dbReference type="SAM" id="Phobius"/>
    </source>
</evidence>
<keyword evidence="2 6" id="KW-0812">Transmembrane</keyword>
<keyword evidence="3 6" id="KW-1133">Transmembrane helix</keyword>
<protein>
    <submittedName>
        <fullName evidence="8">Type IV secretion system protein</fullName>
    </submittedName>
</protein>
<dbReference type="Pfam" id="PF04335">
    <property type="entry name" value="VirB8"/>
    <property type="match status" value="1"/>
</dbReference>